<organism evidence="3 4">
    <name type="scientific">Flavobacterium taihuense</name>
    <dbReference type="NCBI Taxonomy" id="2857508"/>
    <lineage>
        <taxon>Bacteria</taxon>
        <taxon>Pseudomonadati</taxon>
        <taxon>Bacteroidota</taxon>
        <taxon>Flavobacteriia</taxon>
        <taxon>Flavobacteriales</taxon>
        <taxon>Flavobacteriaceae</taxon>
        <taxon>Flavobacterium</taxon>
    </lineage>
</organism>
<name>A0ABS6XT27_9FLAO</name>
<evidence type="ECO:0000256" key="1">
    <source>
        <dbReference type="SAM" id="MobiDB-lite"/>
    </source>
</evidence>
<gene>
    <name evidence="3" type="ORF">KZH69_00950</name>
</gene>
<protein>
    <recommendedName>
        <fullName evidence="2">Type VII secretion system protein EssD-like domain-containing protein</fullName>
    </recommendedName>
</protein>
<feature type="compositionally biased region" description="Basic and acidic residues" evidence="1">
    <location>
        <begin position="78"/>
        <end position="87"/>
    </location>
</feature>
<dbReference type="InterPro" id="IPR044927">
    <property type="entry name" value="Endonuclea_NS_2"/>
</dbReference>
<feature type="compositionally biased region" description="Basic and acidic residues" evidence="1">
    <location>
        <begin position="138"/>
        <end position="149"/>
    </location>
</feature>
<dbReference type="RefSeq" id="WP_219315588.1">
    <property type="nucleotide sequence ID" value="NZ_JAHWYN010000001.1"/>
</dbReference>
<feature type="region of interest" description="Disordered" evidence="1">
    <location>
        <begin position="135"/>
        <end position="182"/>
    </location>
</feature>
<proteinExistence type="predicted"/>
<feature type="region of interest" description="Disordered" evidence="1">
    <location>
        <begin position="73"/>
        <end position="119"/>
    </location>
</feature>
<accession>A0ABS6XT27</accession>
<feature type="region of interest" description="Disordered" evidence="1">
    <location>
        <begin position="1"/>
        <end position="26"/>
    </location>
</feature>
<dbReference type="Pfam" id="PF13930">
    <property type="entry name" value="Endonuclea_NS_2"/>
    <property type="match status" value="1"/>
</dbReference>
<comment type="caution">
    <text evidence="3">The sequence shown here is derived from an EMBL/GenBank/DDBJ whole genome shotgun (WGS) entry which is preliminary data.</text>
</comment>
<evidence type="ECO:0000259" key="2">
    <source>
        <dbReference type="Pfam" id="PF13930"/>
    </source>
</evidence>
<dbReference type="EMBL" id="JAHWYN010000001">
    <property type="protein sequence ID" value="MBW4359043.1"/>
    <property type="molecule type" value="Genomic_DNA"/>
</dbReference>
<dbReference type="Proteomes" id="UP000812031">
    <property type="component" value="Unassembled WGS sequence"/>
</dbReference>
<feature type="compositionally biased region" description="Polar residues" evidence="1">
    <location>
        <begin position="102"/>
        <end position="114"/>
    </location>
</feature>
<evidence type="ECO:0000313" key="3">
    <source>
        <dbReference type="EMBL" id="MBW4359043.1"/>
    </source>
</evidence>
<feature type="compositionally biased region" description="Polar residues" evidence="1">
    <location>
        <begin position="170"/>
        <end position="182"/>
    </location>
</feature>
<keyword evidence="4" id="KW-1185">Reference proteome</keyword>
<reference evidence="3 4" key="1">
    <citation type="submission" date="2021-07" db="EMBL/GenBank/DDBJ databases">
        <title>Flavobacterium sp. nov. isolated from sediment on the Taihu Lake.</title>
        <authorList>
            <person name="Qu J.-H."/>
        </authorList>
    </citation>
    <scope>NUCLEOTIDE SEQUENCE [LARGE SCALE GENOMIC DNA]</scope>
    <source>
        <strain evidence="3 4">NAS39</strain>
    </source>
</reference>
<feature type="domain" description="Type VII secretion system protein EssD-like" evidence="2">
    <location>
        <begin position="975"/>
        <end position="1055"/>
    </location>
</feature>
<sequence length="1106" mass="122800">MSKTGLQFKPVKKPQRKPAPFFPSAIKKKKKETALVPVAAKAKKPEALDPVLNLKKASILDIQKAKIVKTAKAQKKHGTAEEKKSEMQKSVAISPALEKSSVAKSNQVEDMSNQKTKKFDSKKFSDAILENIKKVIPKNKEEMEKDQTSSEKMGAAQQGITDTLEKEKQNTNGDLSNAVTATPDQASVVTKVATPLPKEDIGAYPVVSNPGFAPPLKTAQDNDLSADSKKIDSELANNDVSEEQLQNGNEVAFDHSLTEKKESQKKAENTHQQYLKSANPIAGATKNSTNALTTGGLAKMSATRNKQLSQVDKNKELKKQKEEEVRTKVATDLNKIYDDTKLLVETNLKNLTEKVNKDFDEALDIANKAFEKNVKERTDTNWLEDLANWAAGIPNDIKKVFIEEQDNFINSLAPVVRKIGDFVEKELNRATKDIEDGKIKTQNYWKNQDKDTQRIAGEVFAHATDRFTELDSKVEEANEGLKQSITTKFNAAVAKLEETFDKIQEENKSWLERAYDAVVGVIKAIIEMKNLLLTILAKVADVVGKIILDPIGFLSNLLDAIVLGFQNFGKNALEHLKKGFFEWLMGNMPPSIKFPKQWDLTGIFEFIMSVFGLTWENIKARATKMYGATVVAALETGFEIFQIIRKEGIGGLWKYIKEKIGDLKVMVVDAIQTMLIETVIKAGITWVISLFNPVGAFIKACKLIYDVISWFINNARRILDLINSIVDSTALIVAGKITQAATFVENSLAKLVPIAIGFLAGLLGLGDLSKKVQALLDKIQAPINKAIDWVLEKAGNVVKTLFKAGKAGVKKLMSFFSIKKKFKTEDGHSHSLYFEGTEENAELMVASTPATFAKFISKLGKTDAKKAESKKNAQAEFNLLKVAISKKNKSAKGSEKYQTEQTEKYEVVTDHVNKLSNHMIPLFNMESIGKFELTFGSLQNGFGTSMEVKNLHKTTKPPTGSVPGVTNAGYETLKKKRNGSSTYYILGHLLNHNLGGSGNDFRNLTPLTRKGNKDHNADIEETVKKDLADDKVINYKVTPIYGGNSVKNQPQNLSAKRKKIIEMEEKTPSIINYEFSSWKKDDPNTKVTKSDHFNNGLDYTHGDYVE</sequence>
<evidence type="ECO:0000313" key="4">
    <source>
        <dbReference type="Proteomes" id="UP000812031"/>
    </source>
</evidence>